<name>A0A2P8FIH8_9BACT</name>
<dbReference type="PANTHER" id="PTHR11527">
    <property type="entry name" value="HEAT-SHOCK PROTEIN 20 FAMILY MEMBER"/>
    <property type="match status" value="1"/>
</dbReference>
<comment type="similarity">
    <text evidence="1 2">Belongs to the small heat shock protein (HSP20) family.</text>
</comment>
<dbReference type="RefSeq" id="WP_106599210.1">
    <property type="nucleotide sequence ID" value="NZ_PYAS01000021.1"/>
</dbReference>
<evidence type="ECO:0000313" key="4">
    <source>
        <dbReference type="EMBL" id="PSL21522.1"/>
    </source>
</evidence>
<dbReference type="CDD" id="cd06464">
    <property type="entry name" value="ACD_sHsps-like"/>
    <property type="match status" value="1"/>
</dbReference>
<dbReference type="InterPro" id="IPR002068">
    <property type="entry name" value="A-crystallin/Hsp20_dom"/>
</dbReference>
<organism evidence="4 5">
    <name type="scientific">Dyadobacter jiangsuensis</name>
    <dbReference type="NCBI Taxonomy" id="1591085"/>
    <lineage>
        <taxon>Bacteria</taxon>
        <taxon>Pseudomonadati</taxon>
        <taxon>Bacteroidota</taxon>
        <taxon>Cytophagia</taxon>
        <taxon>Cytophagales</taxon>
        <taxon>Spirosomataceae</taxon>
        <taxon>Dyadobacter</taxon>
    </lineage>
</organism>
<dbReference type="SUPFAM" id="SSF49764">
    <property type="entry name" value="HSP20-like chaperones"/>
    <property type="match status" value="1"/>
</dbReference>
<evidence type="ECO:0000313" key="5">
    <source>
        <dbReference type="Proteomes" id="UP000241964"/>
    </source>
</evidence>
<protein>
    <submittedName>
        <fullName evidence="4">Heat shock protein Hsp20</fullName>
    </submittedName>
</protein>
<dbReference type="Proteomes" id="UP000241964">
    <property type="component" value="Unassembled WGS sequence"/>
</dbReference>
<feature type="domain" description="SHSP" evidence="3">
    <location>
        <begin position="35"/>
        <end position="149"/>
    </location>
</feature>
<dbReference type="Pfam" id="PF00011">
    <property type="entry name" value="HSP20"/>
    <property type="match status" value="1"/>
</dbReference>
<accession>A0A2P8FIH8</accession>
<dbReference type="OrthoDB" id="9814487at2"/>
<dbReference type="PROSITE" id="PS01031">
    <property type="entry name" value="SHSP"/>
    <property type="match status" value="1"/>
</dbReference>
<evidence type="ECO:0000256" key="2">
    <source>
        <dbReference type="RuleBase" id="RU003616"/>
    </source>
</evidence>
<evidence type="ECO:0000256" key="1">
    <source>
        <dbReference type="PROSITE-ProRule" id="PRU00285"/>
    </source>
</evidence>
<dbReference type="InterPro" id="IPR008978">
    <property type="entry name" value="HSP20-like_chaperone"/>
</dbReference>
<keyword evidence="4" id="KW-0346">Stress response</keyword>
<comment type="caution">
    <text evidence="4">The sequence shown here is derived from an EMBL/GenBank/DDBJ whole genome shotgun (WGS) entry which is preliminary data.</text>
</comment>
<evidence type="ECO:0000259" key="3">
    <source>
        <dbReference type="PROSITE" id="PS01031"/>
    </source>
</evidence>
<keyword evidence="5" id="KW-1185">Reference proteome</keyword>
<proteinExistence type="inferred from homology"/>
<dbReference type="InterPro" id="IPR031107">
    <property type="entry name" value="Small_HSP"/>
</dbReference>
<reference evidence="4 5" key="1">
    <citation type="submission" date="2018-03" db="EMBL/GenBank/DDBJ databases">
        <title>Genomic Encyclopedia of Archaeal and Bacterial Type Strains, Phase II (KMG-II): from individual species to whole genera.</title>
        <authorList>
            <person name="Goeker M."/>
        </authorList>
    </citation>
    <scope>NUCLEOTIDE SEQUENCE [LARGE SCALE GENOMIC DNA]</scope>
    <source>
        <strain evidence="4 5">DSM 29057</strain>
    </source>
</reference>
<dbReference type="EMBL" id="PYAS01000021">
    <property type="protein sequence ID" value="PSL21522.1"/>
    <property type="molecule type" value="Genomic_DNA"/>
</dbReference>
<gene>
    <name evidence="4" type="ORF">CLV60_12117</name>
</gene>
<dbReference type="Gene3D" id="2.60.40.790">
    <property type="match status" value="1"/>
</dbReference>
<sequence>MSLIKRNGLLPTAFPALFDDFFGRELFNWGNNNYSATSTTVPLVNIRETGDNFDVEMAAPGMDKSDFKVELDGNMLSISSQKEHQQESDQDGYSRREFSYQSFQRTFVLPKDVVDVENIAAKYENGLLHLTIPKQEKAKQKGPRLIEIG</sequence>
<dbReference type="AlphaFoldDB" id="A0A2P8FIH8"/>